<dbReference type="EMBL" id="VIBQ01000009">
    <property type="protein sequence ID" value="KAB8337042.1"/>
    <property type="molecule type" value="Genomic_DNA"/>
</dbReference>
<evidence type="ECO:0000256" key="1">
    <source>
        <dbReference type="SAM" id="MobiDB-lite"/>
    </source>
</evidence>
<comment type="caution">
    <text evidence="2">The sequence shown here is derived from an EMBL/GenBank/DDBJ whole genome shotgun (WGS) entry which is preliminary data.</text>
</comment>
<evidence type="ECO:0000313" key="3">
    <source>
        <dbReference type="Proteomes" id="UP000327013"/>
    </source>
</evidence>
<name>A0A5N6KP34_9ROSI</name>
<accession>A0A5N6KP34</accession>
<sequence>MAVEKLRVSMLLQFYQMPTTHPVFHRLNPPDSPTPSAKRLPREQDLSRGRAGSSWSLLAQLVQI</sequence>
<evidence type="ECO:0000313" key="2">
    <source>
        <dbReference type="EMBL" id="KAB8337042.1"/>
    </source>
</evidence>
<feature type="region of interest" description="Disordered" evidence="1">
    <location>
        <begin position="23"/>
        <end position="52"/>
    </location>
</feature>
<dbReference type="AlphaFoldDB" id="A0A5N6KP34"/>
<reference evidence="2 3" key="1">
    <citation type="submission" date="2019-06" db="EMBL/GenBank/DDBJ databases">
        <title>A chromosomal-level reference genome of Carpinus fangiana (Coryloideae, Betulaceae).</title>
        <authorList>
            <person name="Yang X."/>
            <person name="Wang Z."/>
            <person name="Zhang L."/>
            <person name="Hao G."/>
            <person name="Liu J."/>
            <person name="Yang Y."/>
        </authorList>
    </citation>
    <scope>NUCLEOTIDE SEQUENCE [LARGE SCALE GENOMIC DNA]</scope>
    <source>
        <strain evidence="2">Cfa_2016G</strain>
        <tissue evidence="2">Leaf</tissue>
    </source>
</reference>
<organism evidence="2 3">
    <name type="scientific">Carpinus fangiana</name>
    <dbReference type="NCBI Taxonomy" id="176857"/>
    <lineage>
        <taxon>Eukaryota</taxon>
        <taxon>Viridiplantae</taxon>
        <taxon>Streptophyta</taxon>
        <taxon>Embryophyta</taxon>
        <taxon>Tracheophyta</taxon>
        <taxon>Spermatophyta</taxon>
        <taxon>Magnoliopsida</taxon>
        <taxon>eudicotyledons</taxon>
        <taxon>Gunneridae</taxon>
        <taxon>Pentapetalae</taxon>
        <taxon>rosids</taxon>
        <taxon>fabids</taxon>
        <taxon>Fagales</taxon>
        <taxon>Betulaceae</taxon>
        <taxon>Carpinus</taxon>
    </lineage>
</organism>
<proteinExistence type="predicted"/>
<keyword evidence="3" id="KW-1185">Reference proteome</keyword>
<protein>
    <submittedName>
        <fullName evidence="2">Uncharacterized protein</fullName>
    </submittedName>
</protein>
<dbReference type="Proteomes" id="UP000327013">
    <property type="component" value="Unassembled WGS sequence"/>
</dbReference>
<gene>
    <name evidence="2" type="ORF">FH972_021346</name>
</gene>